<organism evidence="2 3">
    <name type="scientific">Dyella flagellata</name>
    <dbReference type="NCBI Taxonomy" id="1867833"/>
    <lineage>
        <taxon>Bacteria</taxon>
        <taxon>Pseudomonadati</taxon>
        <taxon>Pseudomonadota</taxon>
        <taxon>Gammaproteobacteria</taxon>
        <taxon>Lysobacterales</taxon>
        <taxon>Rhodanobacteraceae</taxon>
        <taxon>Dyella</taxon>
    </lineage>
</organism>
<feature type="region of interest" description="Disordered" evidence="1">
    <location>
        <begin position="1"/>
        <end position="78"/>
    </location>
</feature>
<proteinExistence type="predicted"/>
<name>A0ABQ5XES1_9GAMM</name>
<dbReference type="Proteomes" id="UP001156627">
    <property type="component" value="Unassembled WGS sequence"/>
</dbReference>
<evidence type="ECO:0000313" key="2">
    <source>
        <dbReference type="EMBL" id="GLQ90175.1"/>
    </source>
</evidence>
<evidence type="ECO:0000313" key="3">
    <source>
        <dbReference type="Proteomes" id="UP001156627"/>
    </source>
</evidence>
<feature type="compositionally biased region" description="Polar residues" evidence="1">
    <location>
        <begin position="67"/>
        <end position="78"/>
    </location>
</feature>
<evidence type="ECO:0000256" key="1">
    <source>
        <dbReference type="SAM" id="MobiDB-lite"/>
    </source>
</evidence>
<accession>A0ABQ5XES1</accession>
<feature type="compositionally biased region" description="Basic and acidic residues" evidence="1">
    <location>
        <begin position="18"/>
        <end position="31"/>
    </location>
</feature>
<feature type="compositionally biased region" description="Basic and acidic residues" evidence="1">
    <location>
        <begin position="42"/>
        <end position="53"/>
    </location>
</feature>
<dbReference type="EMBL" id="BSOA01000048">
    <property type="protein sequence ID" value="GLQ90175.1"/>
    <property type="molecule type" value="Genomic_DNA"/>
</dbReference>
<comment type="caution">
    <text evidence="2">The sequence shown here is derived from an EMBL/GenBank/DDBJ whole genome shotgun (WGS) entry which is preliminary data.</text>
</comment>
<keyword evidence="3" id="KW-1185">Reference proteome</keyword>
<protein>
    <submittedName>
        <fullName evidence="2">Uncharacterized protein</fullName>
    </submittedName>
</protein>
<feature type="compositionally biased region" description="Basic and acidic residues" evidence="1">
    <location>
        <begin position="1"/>
        <end position="11"/>
    </location>
</feature>
<reference evidence="3" key="1">
    <citation type="journal article" date="2019" name="Int. J. Syst. Evol. Microbiol.">
        <title>The Global Catalogue of Microorganisms (GCM) 10K type strain sequencing project: providing services to taxonomists for standard genome sequencing and annotation.</title>
        <authorList>
            <consortium name="The Broad Institute Genomics Platform"/>
            <consortium name="The Broad Institute Genome Sequencing Center for Infectious Disease"/>
            <person name="Wu L."/>
            <person name="Ma J."/>
        </authorList>
    </citation>
    <scope>NUCLEOTIDE SEQUENCE [LARGE SCALE GENOMIC DNA]</scope>
    <source>
        <strain evidence="3">NBRC 111981</strain>
    </source>
</reference>
<sequence length="78" mass="9029">MEDQKHLEKQVIDAASQHNKEAEGQQIRMHEPFAPQQHSQARRVDTSRLRADMSDNDSQFPAPFARSKTSTPLSIWER</sequence>
<gene>
    <name evidence="2" type="ORF">GCM10007898_37500</name>
</gene>